<dbReference type="PROSITE" id="PS00061">
    <property type="entry name" value="ADH_SHORT"/>
    <property type="match status" value="1"/>
</dbReference>
<name>A0A381NKN9_9ZZZZ</name>
<dbReference type="GO" id="GO:0016491">
    <property type="term" value="F:oxidoreductase activity"/>
    <property type="evidence" value="ECO:0007669"/>
    <property type="project" value="UniProtKB-KW"/>
</dbReference>
<proteinExistence type="inferred from homology"/>
<dbReference type="PANTHER" id="PTHR24321">
    <property type="entry name" value="DEHYDROGENASES, SHORT CHAIN"/>
    <property type="match status" value="1"/>
</dbReference>
<dbReference type="PANTHER" id="PTHR24321:SF8">
    <property type="entry name" value="ESTRADIOL 17-BETA-DEHYDROGENASE 8-RELATED"/>
    <property type="match status" value="1"/>
</dbReference>
<comment type="similarity">
    <text evidence="1">Belongs to the short-chain dehydrogenases/reductases (SDR) family.</text>
</comment>
<accession>A0A381NKN9</accession>
<protein>
    <submittedName>
        <fullName evidence="3">Uncharacterized protein</fullName>
    </submittedName>
</protein>
<reference evidence="3" key="1">
    <citation type="submission" date="2018-05" db="EMBL/GenBank/DDBJ databases">
        <authorList>
            <person name="Lanie J.A."/>
            <person name="Ng W.-L."/>
            <person name="Kazmierczak K.M."/>
            <person name="Andrzejewski T.M."/>
            <person name="Davidsen T.M."/>
            <person name="Wayne K.J."/>
            <person name="Tettelin H."/>
            <person name="Glass J.I."/>
            <person name="Rusch D."/>
            <person name="Podicherti R."/>
            <person name="Tsui H.-C.T."/>
            <person name="Winkler M.E."/>
        </authorList>
    </citation>
    <scope>NUCLEOTIDE SEQUENCE</scope>
</reference>
<dbReference type="SUPFAM" id="SSF51735">
    <property type="entry name" value="NAD(P)-binding Rossmann-fold domains"/>
    <property type="match status" value="1"/>
</dbReference>
<dbReference type="AlphaFoldDB" id="A0A381NKN9"/>
<dbReference type="Gene3D" id="3.40.50.720">
    <property type="entry name" value="NAD(P)-binding Rossmann-like Domain"/>
    <property type="match status" value="1"/>
</dbReference>
<dbReference type="PRINTS" id="PR00080">
    <property type="entry name" value="SDRFAMILY"/>
</dbReference>
<dbReference type="CDD" id="cd05233">
    <property type="entry name" value="SDR_c"/>
    <property type="match status" value="1"/>
</dbReference>
<dbReference type="PRINTS" id="PR00081">
    <property type="entry name" value="GDHRDH"/>
</dbReference>
<evidence type="ECO:0000313" key="3">
    <source>
        <dbReference type="EMBL" id="SUZ55182.1"/>
    </source>
</evidence>
<evidence type="ECO:0000256" key="1">
    <source>
        <dbReference type="ARBA" id="ARBA00006484"/>
    </source>
</evidence>
<dbReference type="InterPro" id="IPR002347">
    <property type="entry name" value="SDR_fam"/>
</dbReference>
<dbReference type="EMBL" id="UINC01000432">
    <property type="protein sequence ID" value="SUZ55182.1"/>
    <property type="molecule type" value="Genomic_DNA"/>
</dbReference>
<keyword evidence="2" id="KW-0560">Oxidoreductase</keyword>
<organism evidence="3">
    <name type="scientific">marine metagenome</name>
    <dbReference type="NCBI Taxonomy" id="408172"/>
    <lineage>
        <taxon>unclassified sequences</taxon>
        <taxon>metagenomes</taxon>
        <taxon>ecological metagenomes</taxon>
    </lineage>
</organism>
<gene>
    <name evidence="3" type="ORF">METZ01_LOCUS8036</name>
</gene>
<dbReference type="Pfam" id="PF13561">
    <property type="entry name" value="adh_short_C2"/>
    <property type="match status" value="1"/>
</dbReference>
<dbReference type="InterPro" id="IPR020904">
    <property type="entry name" value="Sc_DH/Rdtase_CS"/>
</dbReference>
<sequence length="252" mass="27238">MTERKVALVTAAAGAGIGAAIARQLAEDDLEVVITDAHGRRCGELASELSEKYGRKFLSKLLDVTDFEAVEIVVHEIVKEYGQIDVLINNAGWNKLEPVAEMSRETWLQCLDVDLNGTFNCMRHVLPEMIEQGSGIVVNISSIAAWETSTEHGAAYSAAKAGILALTRVAAAENGKHGIRVNAVSPGLIYNDFLRRIYPDEFFEGYAENRSLVGRVGKPQDVADMVSYLISDKAGYITGEVFPVSGGVSPHA</sequence>
<evidence type="ECO:0000256" key="2">
    <source>
        <dbReference type="ARBA" id="ARBA00023002"/>
    </source>
</evidence>
<dbReference type="InterPro" id="IPR036291">
    <property type="entry name" value="NAD(P)-bd_dom_sf"/>
</dbReference>
<dbReference type="FunFam" id="3.40.50.720:FF:000084">
    <property type="entry name" value="Short-chain dehydrogenase reductase"/>
    <property type="match status" value="1"/>
</dbReference>